<protein>
    <recommendedName>
        <fullName evidence="2">Fungal-type protein kinase domain-containing protein</fullName>
    </recommendedName>
</protein>
<dbReference type="SUPFAM" id="SSF56112">
    <property type="entry name" value="Protein kinase-like (PK-like)"/>
    <property type="match status" value="1"/>
</dbReference>
<proteinExistence type="predicted"/>
<accession>D8Q668</accession>
<name>D8Q668_SCHCM</name>
<dbReference type="Gene3D" id="1.10.510.10">
    <property type="entry name" value="Transferase(Phosphotransferase) domain 1"/>
    <property type="match status" value="1"/>
</dbReference>
<dbReference type="KEGG" id="scm:SCHCO_02543900"/>
<feature type="compositionally biased region" description="Low complexity" evidence="1">
    <location>
        <begin position="88"/>
        <end position="106"/>
    </location>
</feature>
<dbReference type="Proteomes" id="UP000007431">
    <property type="component" value="Unassembled WGS sequence"/>
</dbReference>
<dbReference type="AlphaFoldDB" id="D8Q668"/>
<feature type="domain" description="Fungal-type protein kinase" evidence="2">
    <location>
        <begin position="196"/>
        <end position="576"/>
    </location>
</feature>
<dbReference type="EMBL" id="GL377307">
    <property type="protein sequence ID" value="EFI96185.1"/>
    <property type="molecule type" value="Genomic_DNA"/>
</dbReference>
<evidence type="ECO:0000313" key="3">
    <source>
        <dbReference type="EMBL" id="EFI96185.1"/>
    </source>
</evidence>
<feature type="region of interest" description="Disordered" evidence="1">
    <location>
        <begin position="60"/>
        <end position="113"/>
    </location>
</feature>
<dbReference type="GeneID" id="9586987"/>
<dbReference type="OrthoDB" id="2747778at2759"/>
<dbReference type="InParanoid" id="D8Q668"/>
<dbReference type="HOGENOM" id="CLU_021656_0_0_1"/>
<reference evidence="3 4" key="1">
    <citation type="journal article" date="2010" name="Nat. Biotechnol.">
        <title>Genome sequence of the model mushroom Schizophyllum commune.</title>
        <authorList>
            <person name="Ohm R.A."/>
            <person name="de Jong J.F."/>
            <person name="Lugones L.G."/>
            <person name="Aerts A."/>
            <person name="Kothe E."/>
            <person name="Stajich J.E."/>
            <person name="de Vries R.P."/>
            <person name="Record E."/>
            <person name="Levasseur A."/>
            <person name="Baker S.E."/>
            <person name="Bartholomew K.A."/>
            <person name="Coutinho P.M."/>
            <person name="Erdmann S."/>
            <person name="Fowler T.J."/>
            <person name="Gathman A.C."/>
            <person name="Lombard V."/>
            <person name="Henrissat B."/>
            <person name="Knabe N."/>
            <person name="Kuees U."/>
            <person name="Lilly W.W."/>
            <person name="Lindquist E."/>
            <person name="Lucas S."/>
            <person name="Magnuson J.K."/>
            <person name="Piumi F."/>
            <person name="Raudaskoski M."/>
            <person name="Salamov A."/>
            <person name="Schmutz J."/>
            <person name="Schwarze F.W.M.R."/>
            <person name="vanKuyk P.A."/>
            <person name="Horton J.S."/>
            <person name="Grigoriev I.V."/>
            <person name="Woesten H.A.B."/>
        </authorList>
    </citation>
    <scope>NUCLEOTIDE SEQUENCE [LARGE SCALE GENOMIC DNA]</scope>
    <source>
        <strain evidence="4">H4-8 / FGSC 9210</strain>
    </source>
</reference>
<evidence type="ECO:0000256" key="1">
    <source>
        <dbReference type="SAM" id="MobiDB-lite"/>
    </source>
</evidence>
<evidence type="ECO:0000313" key="4">
    <source>
        <dbReference type="Proteomes" id="UP000007431"/>
    </source>
</evidence>
<dbReference type="VEuPathDB" id="FungiDB:SCHCODRAFT_02543900"/>
<dbReference type="OMA" id="ERNANEM"/>
<dbReference type="InterPro" id="IPR011009">
    <property type="entry name" value="Kinase-like_dom_sf"/>
</dbReference>
<keyword evidence="4" id="KW-1185">Reference proteome</keyword>
<sequence length="756" mass="83845">MWLKVQEKVKASMLSNVPGALDWVFRDDSEQEPLVTPEIVESFVETHFDEVEGRWRFWPTEPDVPFDPEVPSDSDVPSAPDVPPNPDTPSDNQVAASSTQAASVPSPKQPTPTPFNQQIAAFLNAFADELRVIWVTFGIDTSKLPKRVWRACAAVDENLHKDAAVDEILSKDAAFEEILPADANASPDLALWEEGKEGDWATAAAIGWTTEQAGDEEAYSPLQGIADAAGLLMGLQPARGYGLGLIASRTPGAPRYSETLQLVTFDRAGIQTAARIPIHDASSAETLVRLLTGLAFGTRRRQGWDTSRYWRDGKEYVRIRGVDWEAVARARREAGEVGVEVYVDKEGHPDGVEFEILPRSSGMPAPELHQVATACWPVRGPDGITYALRESWDEEDSRFGYKHECEIVARLGHVEGVVDVVASEVVEVDGTTHSTMIPRLGIEHTHKDFDKLPLGTRTHHRVLMFPFADDVTSVKSPLELLHVLCDAVLALQRMKAGRVMHCDISANNVRLWRPPTGRVRGMLIDLEKSCVLDEDGFVDELLMGTVVFMSLNVLESKLRTPADDLESIVYLLIYICTACDGPRGWRHPDSHAAIACWADISKEHIQHKKDLRAAEDGVIDRVVNDMTEFFADLEPLVWELLHKMAKVGAKGLKHSDLFGVLDEARQELIRKEEEEEEKERKLAEQQEKDNQVKAAIGKEDTSAAEGKENVACPVRKPAGTPARPKRPRMSSYEELYGKEHSPKRARVLGNVAQNAA</sequence>
<gene>
    <name evidence="3" type="ORF">SCHCODRAFT_235614</name>
</gene>
<dbReference type="STRING" id="578458.D8Q668"/>
<dbReference type="InterPro" id="IPR040976">
    <property type="entry name" value="Pkinase_fungal"/>
</dbReference>
<dbReference type="PANTHER" id="PTHR38248:SF2">
    <property type="entry name" value="FUNK1 11"/>
    <property type="match status" value="1"/>
</dbReference>
<feature type="region of interest" description="Disordered" evidence="1">
    <location>
        <begin position="671"/>
        <end position="756"/>
    </location>
</feature>
<evidence type="ECO:0000259" key="2">
    <source>
        <dbReference type="Pfam" id="PF17667"/>
    </source>
</evidence>
<dbReference type="Pfam" id="PF17667">
    <property type="entry name" value="Pkinase_fungal"/>
    <property type="match status" value="1"/>
</dbReference>
<dbReference type="RefSeq" id="XP_003031088.1">
    <property type="nucleotide sequence ID" value="XM_003031042.1"/>
</dbReference>
<feature type="compositionally biased region" description="Basic and acidic residues" evidence="1">
    <location>
        <begin position="671"/>
        <end position="708"/>
    </location>
</feature>
<dbReference type="PANTHER" id="PTHR38248">
    <property type="entry name" value="FUNK1 6"/>
    <property type="match status" value="1"/>
</dbReference>
<organism evidence="4">
    <name type="scientific">Schizophyllum commune (strain H4-8 / FGSC 9210)</name>
    <name type="common">Split gill fungus</name>
    <dbReference type="NCBI Taxonomy" id="578458"/>
    <lineage>
        <taxon>Eukaryota</taxon>
        <taxon>Fungi</taxon>
        <taxon>Dikarya</taxon>
        <taxon>Basidiomycota</taxon>
        <taxon>Agaricomycotina</taxon>
        <taxon>Agaricomycetes</taxon>
        <taxon>Agaricomycetidae</taxon>
        <taxon>Agaricales</taxon>
        <taxon>Schizophyllaceae</taxon>
        <taxon>Schizophyllum</taxon>
    </lineage>
</organism>